<accession>A0A9Y2B9U7</accession>
<evidence type="ECO:0000313" key="1">
    <source>
        <dbReference type="EMBL" id="WIW95660.1"/>
    </source>
</evidence>
<sequence length="54" mass="5655">MRDPHKLNTSKPRELSETEWFEGGLLFSPARKVIDSAGASVACAGVGVAINLAG</sequence>
<dbReference type="AlphaFoldDB" id="A0A9Y2B9U7"/>
<dbReference type="Proteomes" id="UP001231445">
    <property type="component" value="Chromosome"/>
</dbReference>
<organism evidence="1 2">
    <name type="scientific">Altererythrobacter rubellus</name>
    <dbReference type="NCBI Taxonomy" id="2173831"/>
    <lineage>
        <taxon>Bacteria</taxon>
        <taxon>Pseudomonadati</taxon>
        <taxon>Pseudomonadota</taxon>
        <taxon>Alphaproteobacteria</taxon>
        <taxon>Sphingomonadales</taxon>
        <taxon>Erythrobacteraceae</taxon>
        <taxon>Altererythrobacter</taxon>
    </lineage>
</organism>
<protein>
    <submittedName>
        <fullName evidence="1">Uncharacterized protein</fullName>
    </submittedName>
</protein>
<proteinExistence type="predicted"/>
<gene>
    <name evidence="1" type="ORF">QQX03_00705</name>
</gene>
<keyword evidence="2" id="KW-1185">Reference proteome</keyword>
<reference evidence="1 2" key="1">
    <citation type="submission" date="2023-06" db="EMBL/GenBank/DDBJ databases">
        <title>Altererythrobacter rubellus NBRC 112769 genome.</title>
        <authorList>
            <person name="Zhang K."/>
        </authorList>
    </citation>
    <scope>NUCLEOTIDE SEQUENCE [LARGE SCALE GENOMIC DNA]</scope>
    <source>
        <strain evidence="1 2">NBRC 112769</strain>
    </source>
</reference>
<name>A0A9Y2B9U7_9SPHN</name>
<dbReference type="EMBL" id="CP127221">
    <property type="protein sequence ID" value="WIW95660.1"/>
    <property type="molecule type" value="Genomic_DNA"/>
</dbReference>
<dbReference type="KEGG" id="arue:QQX03_00705"/>
<dbReference type="RefSeq" id="WP_285975975.1">
    <property type="nucleotide sequence ID" value="NZ_CP127221.1"/>
</dbReference>
<evidence type="ECO:0000313" key="2">
    <source>
        <dbReference type="Proteomes" id="UP001231445"/>
    </source>
</evidence>